<dbReference type="SUPFAM" id="SSF49373">
    <property type="entry name" value="Invasin/intimin cell-adhesion fragments"/>
    <property type="match status" value="1"/>
</dbReference>
<dbReference type="EMBL" id="CAFBLP010000085">
    <property type="protein sequence ID" value="CAB4887947.1"/>
    <property type="molecule type" value="Genomic_DNA"/>
</dbReference>
<organism evidence="1">
    <name type="scientific">freshwater metagenome</name>
    <dbReference type="NCBI Taxonomy" id="449393"/>
    <lineage>
        <taxon>unclassified sequences</taxon>
        <taxon>metagenomes</taxon>
        <taxon>ecological metagenomes</taxon>
    </lineage>
</organism>
<reference evidence="1" key="1">
    <citation type="submission" date="2020-05" db="EMBL/GenBank/DDBJ databases">
        <authorList>
            <person name="Chiriac C."/>
            <person name="Salcher M."/>
            <person name="Ghai R."/>
            <person name="Kavagutti S V."/>
        </authorList>
    </citation>
    <scope>NUCLEOTIDE SEQUENCE</scope>
</reference>
<sequence length="238" mass="24036">MAPTTLAYTGDRAFASGTKSLALKAQVAGAAGCLANQTVVFRYDSNGDGSYETTLASPKTDSTGKASYTWTLPTGVVLADVIAVYAATTSCGASSSTAILGVLKSTDTAGGAGWYTGGAARVNFGFQWASSAGTMLWQSSATSRFKGAISSYVKGTCPVQSPSVSGTCATLTGTGTLYTWNAGTNGWDQSATGIAFAARVADASSNKVDSFRMDFPVPTVVGETATLVTIGAGSLTAR</sequence>
<dbReference type="AlphaFoldDB" id="A0A6J7EWK5"/>
<name>A0A6J7EWK5_9ZZZZ</name>
<protein>
    <submittedName>
        <fullName evidence="1">Unannotated protein</fullName>
    </submittedName>
</protein>
<dbReference type="InterPro" id="IPR008964">
    <property type="entry name" value="Invasin/intimin_cell_adhesion"/>
</dbReference>
<evidence type="ECO:0000313" key="1">
    <source>
        <dbReference type="EMBL" id="CAB4887947.1"/>
    </source>
</evidence>
<proteinExistence type="predicted"/>
<accession>A0A6J7EWK5</accession>
<gene>
    <name evidence="1" type="ORF">UFOPK3376_02546</name>
</gene>